<dbReference type="PIRSF" id="PIRSF003203">
    <property type="entry name" value="AzlD"/>
    <property type="match status" value="1"/>
</dbReference>
<gene>
    <name evidence="2" type="ORF">DPV98_08440</name>
</gene>
<sequence>MTVTEHIITIGLCVLAVQITRLVPFWLFPANRPIPEYIRYLGKVLPAAMFGMLVIYCYKNIDIFAGHRGLPDFIAGVLVLALHFWKKNMFLSISVGTLFYMVLVQQVFVA</sequence>
<keyword evidence="1" id="KW-0812">Transmembrane</keyword>
<evidence type="ECO:0000313" key="3">
    <source>
        <dbReference type="Proteomes" id="UP000253999"/>
    </source>
</evidence>
<evidence type="ECO:0000256" key="1">
    <source>
        <dbReference type="SAM" id="Phobius"/>
    </source>
</evidence>
<dbReference type="Proteomes" id="UP000253999">
    <property type="component" value="Unassembled WGS sequence"/>
</dbReference>
<keyword evidence="1" id="KW-0472">Membrane</keyword>
<dbReference type="STRING" id="735.B0185_04350"/>
<dbReference type="Pfam" id="PF05437">
    <property type="entry name" value="AzlD"/>
    <property type="match status" value="1"/>
</dbReference>
<name>A0A369ZAD7_HAEPH</name>
<evidence type="ECO:0000313" key="2">
    <source>
        <dbReference type="EMBL" id="RDF01163.1"/>
    </source>
</evidence>
<reference evidence="2 3" key="1">
    <citation type="submission" date="2018-05" db="EMBL/GenBank/DDBJ databases">
        <title>Draft Genome Sequences for a Diverse set of 7 Haemophilus Species.</title>
        <authorList>
            <person name="Nichols M."/>
            <person name="Topaz N."/>
            <person name="Wang X."/>
            <person name="Wang X."/>
            <person name="Boxrud D."/>
        </authorList>
    </citation>
    <scope>NUCLEOTIDE SEQUENCE [LARGE SCALE GENOMIC DNA]</scope>
    <source>
        <strain evidence="2 3">C2010039593</strain>
    </source>
</reference>
<feature type="transmembrane region" description="Helical" evidence="1">
    <location>
        <begin position="40"/>
        <end position="58"/>
    </location>
</feature>
<comment type="caution">
    <text evidence="2">The sequence shown here is derived from an EMBL/GenBank/DDBJ whole genome shotgun (WGS) entry which is preliminary data.</text>
</comment>
<dbReference type="InterPro" id="IPR008407">
    <property type="entry name" value="Brnchd-chn_aa_trnsp_AzlD"/>
</dbReference>
<organism evidence="2 3">
    <name type="scientific">Haemophilus parahaemolyticus</name>
    <dbReference type="NCBI Taxonomy" id="735"/>
    <lineage>
        <taxon>Bacteria</taxon>
        <taxon>Pseudomonadati</taxon>
        <taxon>Pseudomonadota</taxon>
        <taxon>Gammaproteobacteria</taxon>
        <taxon>Pasteurellales</taxon>
        <taxon>Pasteurellaceae</taxon>
        <taxon>Haemophilus</taxon>
    </lineage>
</organism>
<accession>A0A369ZAD7</accession>
<dbReference type="AlphaFoldDB" id="A0A369ZAD7"/>
<protein>
    <submittedName>
        <fullName evidence="2">Branched-chain amino acid ABC transporter</fullName>
    </submittedName>
</protein>
<dbReference type="EMBL" id="QEQD01000009">
    <property type="protein sequence ID" value="RDF01163.1"/>
    <property type="molecule type" value="Genomic_DNA"/>
</dbReference>
<keyword evidence="1" id="KW-1133">Transmembrane helix</keyword>
<feature type="transmembrane region" description="Helical" evidence="1">
    <location>
        <begin position="91"/>
        <end position="109"/>
    </location>
</feature>
<dbReference type="RefSeq" id="WP_111313391.1">
    <property type="nucleotide sequence ID" value="NZ_JAUPSI010000057.1"/>
</dbReference>
<proteinExistence type="predicted"/>
<feature type="transmembrane region" description="Helical" evidence="1">
    <location>
        <begin position="7"/>
        <end position="28"/>
    </location>
</feature>